<dbReference type="AlphaFoldDB" id="A0A2S9X7C4"/>
<protein>
    <recommendedName>
        <fullName evidence="3">DUF1799 domain-containing protein</fullName>
    </recommendedName>
</protein>
<dbReference type="Pfam" id="PF08809">
    <property type="entry name" value="DUF1799"/>
    <property type="match status" value="1"/>
</dbReference>
<evidence type="ECO:0000313" key="2">
    <source>
        <dbReference type="Proteomes" id="UP000239469"/>
    </source>
</evidence>
<dbReference type="Proteomes" id="UP000239469">
    <property type="component" value="Unassembled WGS sequence"/>
</dbReference>
<name>A0A2S9X7C4_9NEIS</name>
<comment type="caution">
    <text evidence="1">The sequence shown here is derived from an EMBL/GenBank/DDBJ whole genome shotgun (WGS) entry which is preliminary data.</text>
</comment>
<evidence type="ECO:0008006" key="3">
    <source>
        <dbReference type="Google" id="ProtNLM"/>
    </source>
</evidence>
<reference evidence="1 2" key="1">
    <citation type="submission" date="2017-01" db="EMBL/GenBank/DDBJ databases">
        <title>New insights into the genetic diversity of Chromobacterium isolated from tropical freshwater lake.</title>
        <authorList>
            <person name="Santos A.B."/>
            <person name="Nascimento A.M."/>
            <person name="Da Silva P.C."/>
        </authorList>
    </citation>
    <scope>NUCLEOTIDE SEQUENCE [LARGE SCALE GENOMIC DNA]</scope>
    <source>
        <strain evidence="1 2">56AF</strain>
    </source>
</reference>
<dbReference type="InterPro" id="IPR014915">
    <property type="entry name" value="Phage_TLS_TfmB"/>
</dbReference>
<accession>A0A2S9X7C4</accession>
<evidence type="ECO:0000313" key="1">
    <source>
        <dbReference type="EMBL" id="PRP71632.1"/>
    </source>
</evidence>
<dbReference type="EMBL" id="MTBD01000010">
    <property type="protein sequence ID" value="PRP71632.1"/>
    <property type="molecule type" value="Genomic_DNA"/>
</dbReference>
<proteinExistence type="predicted"/>
<gene>
    <name evidence="1" type="ORF">BUE93_05770</name>
</gene>
<organism evidence="1 2">
    <name type="scientific">Chromobacterium amazonense</name>
    <dbReference type="NCBI Taxonomy" id="1382803"/>
    <lineage>
        <taxon>Bacteria</taxon>
        <taxon>Pseudomonadati</taxon>
        <taxon>Pseudomonadota</taxon>
        <taxon>Betaproteobacteria</taxon>
        <taxon>Neisseriales</taxon>
        <taxon>Chromobacteriaceae</taxon>
        <taxon>Chromobacterium</taxon>
    </lineage>
</organism>
<sequence length="81" mass="8938">MLPHEHAPEAFELLAEALPAWRVWNAMQTQWRVGPAGAYGLDYAALPVVEARCDVEPDGALFEALQAMECEAVRLMAKKGE</sequence>